<evidence type="ECO:0000313" key="3">
    <source>
        <dbReference type="Proteomes" id="UP001149090"/>
    </source>
</evidence>
<name>A0A9Q0L976_ANAIG</name>
<reference evidence="2" key="1">
    <citation type="submission" date="2022-10" db="EMBL/GenBank/DDBJ databases">
        <title>Novel sulphate-reducing endosymbionts in the free-living metamonad Anaeramoeba.</title>
        <authorList>
            <person name="Jerlstrom-Hultqvist J."/>
            <person name="Cepicka I."/>
            <person name="Gallot-Lavallee L."/>
            <person name="Salas-Leiva D."/>
            <person name="Curtis B.A."/>
            <person name="Zahonova K."/>
            <person name="Pipaliya S."/>
            <person name="Dacks J."/>
            <person name="Roger A.J."/>
        </authorList>
    </citation>
    <scope>NUCLEOTIDE SEQUENCE</scope>
    <source>
        <strain evidence="2">BMAN</strain>
    </source>
</reference>
<comment type="similarity">
    <text evidence="1">Belongs to the actin family.</text>
</comment>
<organism evidence="2 3">
    <name type="scientific">Anaeramoeba ignava</name>
    <name type="common">Anaerobic marine amoeba</name>
    <dbReference type="NCBI Taxonomy" id="1746090"/>
    <lineage>
        <taxon>Eukaryota</taxon>
        <taxon>Metamonada</taxon>
        <taxon>Anaeramoebidae</taxon>
        <taxon>Anaeramoeba</taxon>
    </lineage>
</organism>
<dbReference type="Pfam" id="PF00022">
    <property type="entry name" value="Actin"/>
    <property type="match status" value="2"/>
</dbReference>
<dbReference type="Gene3D" id="3.30.420.40">
    <property type="match status" value="5"/>
</dbReference>
<accession>A0A9Q0L976</accession>
<proteinExistence type="inferred from homology"/>
<dbReference type="SMART" id="SM00268">
    <property type="entry name" value="ACTIN"/>
    <property type="match status" value="2"/>
</dbReference>
<comment type="caution">
    <text evidence="2">The sequence shown here is derived from an EMBL/GenBank/DDBJ whole genome shotgun (WGS) entry which is preliminary data.</text>
</comment>
<sequence length="782" mass="89925">MEKKRIILLNMGSYNIKAGFGNEKYPCVVFPNYVGRYKYSLVTTGIELNRVYIGKEEQEKRKLLRLNHPLTTGIERREVYIGDEANSKRGYLNLNSPIQNGIIENWDDYERLIHHTFYNELRASPEDHPVAVNEFAGNPKEQSQRIAEIFFETLDVPFLNLNDFCQSVLATVDINSTGVVVHIGDGVCIVEPFINGNPLYENMRRQNIGGYELNLFMRKLLYSEAANLPLFNDTSEIEIIRNIKEKLCYVALDYEQKDDSSKSYELPDGQVVSLSKSRFVCPELLFQPKFQDLECQSIQELIYDSILSCDNEYHASLLQNVILSGGSTMFQGFPTRLKKELEFLSGKEVNIVSLENRKYLSWIGSSKISSKLKDFHSIDEYNENGEIPTFQDNPKISETKNESHFHFQKDLPSHFSMESGNVIVIDQGSSSIKAGFSGEISPKIKISNLIGKNIKNDIYIGDEATSKKELRIEYTMEKGRIQNWDNFEKVYEHLFLSELKIEPTEKSVLITEPIFGSKLQREKIAQILFETFQVGSIGFEIQPLLAFLAVKKKTGIVVDIGDGLIQILPVYQEKFTTNYQLPFFEFGGRDLTQYLIKGLKKSGYYFTSTSDFEFVKQIKENACYVALDYDEEVEMVSNQPNQYEKRFQIKETEVILSAERFQCPEILFQPNLVNLEQPSIQNAIFSSVELFHPKIRNSLLSNIILSGGTTMFDGFQERLKKEISYLSGNENISFPKKMENDLLSWIGGSIFVNSEEFLRSSLKKKEYEEYGTNQIQKFSHFF</sequence>
<dbReference type="Proteomes" id="UP001149090">
    <property type="component" value="Unassembled WGS sequence"/>
</dbReference>
<dbReference type="Gene3D" id="3.90.640.10">
    <property type="entry name" value="Actin, Chain A, domain 4"/>
    <property type="match status" value="2"/>
</dbReference>
<dbReference type="InterPro" id="IPR043129">
    <property type="entry name" value="ATPase_NBD"/>
</dbReference>
<dbReference type="FunFam" id="3.90.640.10:FF:000007">
    <property type="entry name" value="Actin like 7B"/>
    <property type="match status" value="1"/>
</dbReference>
<keyword evidence="3" id="KW-1185">Reference proteome</keyword>
<dbReference type="AlphaFoldDB" id="A0A9Q0L976"/>
<dbReference type="SUPFAM" id="SSF53067">
    <property type="entry name" value="Actin-like ATPase domain"/>
    <property type="match status" value="4"/>
</dbReference>
<protein>
    <submittedName>
        <fullName evidence="2">Actin cytoskeletal 2a</fullName>
    </submittedName>
</protein>
<gene>
    <name evidence="2" type="ORF">M0811_02694</name>
</gene>
<dbReference type="EMBL" id="JAPDFW010000114">
    <property type="protein sequence ID" value="KAJ5068751.1"/>
    <property type="molecule type" value="Genomic_DNA"/>
</dbReference>
<dbReference type="FunFam" id="3.30.420.40:FF:000050">
    <property type="entry name" value="Actin, alpha skeletal muscle"/>
    <property type="match status" value="2"/>
</dbReference>
<dbReference type="InterPro" id="IPR004000">
    <property type="entry name" value="Actin"/>
</dbReference>
<evidence type="ECO:0000256" key="1">
    <source>
        <dbReference type="RuleBase" id="RU000487"/>
    </source>
</evidence>
<evidence type="ECO:0000313" key="2">
    <source>
        <dbReference type="EMBL" id="KAJ5068751.1"/>
    </source>
</evidence>
<dbReference type="PANTHER" id="PTHR11937">
    <property type="entry name" value="ACTIN"/>
    <property type="match status" value="1"/>
</dbReference>